<feature type="compositionally biased region" description="Basic and acidic residues" evidence="1">
    <location>
        <begin position="33"/>
        <end position="44"/>
    </location>
</feature>
<dbReference type="InterPro" id="IPR036691">
    <property type="entry name" value="Endo/exonu/phosph_ase_sf"/>
</dbReference>
<dbReference type="InterPro" id="IPR005135">
    <property type="entry name" value="Endo/exonuclease/phosphatase"/>
</dbReference>
<proteinExistence type="predicted"/>
<feature type="non-terminal residue" evidence="3">
    <location>
        <position position="302"/>
    </location>
</feature>
<feature type="domain" description="Endonuclease/exonuclease/phosphatase" evidence="2">
    <location>
        <begin position="221"/>
        <end position="301"/>
    </location>
</feature>
<dbReference type="Gene3D" id="3.60.10.10">
    <property type="entry name" value="Endonuclease/exonuclease/phosphatase"/>
    <property type="match status" value="1"/>
</dbReference>
<organism evidence="3">
    <name type="scientific">Anoplophora glabripennis</name>
    <name type="common">Asian longhorn beetle</name>
    <name type="synonym">Anoplophora nobilis</name>
    <dbReference type="NCBI Taxonomy" id="217634"/>
    <lineage>
        <taxon>Eukaryota</taxon>
        <taxon>Metazoa</taxon>
        <taxon>Ecdysozoa</taxon>
        <taxon>Arthropoda</taxon>
        <taxon>Hexapoda</taxon>
        <taxon>Insecta</taxon>
        <taxon>Pterygota</taxon>
        <taxon>Neoptera</taxon>
        <taxon>Endopterygota</taxon>
        <taxon>Coleoptera</taxon>
        <taxon>Polyphaga</taxon>
        <taxon>Cucujiformia</taxon>
        <taxon>Chrysomeloidea</taxon>
        <taxon>Cerambycidae</taxon>
        <taxon>Lamiinae</taxon>
        <taxon>Lamiini</taxon>
        <taxon>Anoplophora</taxon>
    </lineage>
</organism>
<dbReference type="SUPFAM" id="SSF56219">
    <property type="entry name" value="DNase I-like"/>
    <property type="match status" value="1"/>
</dbReference>
<sequence length="302" mass="32613">MAREGWFLAEKPRGQPPPSKGDVGTPKSLPRGRKMEASRDDRRTWGVASDLYGWPGHIQAPRGGRVGPLLRVGNSGGAPDADLERSGPPGTQGAGGARADRGREVSPPTAPSGPKMDTLQVRQINLQHSQSATGELVKLLTGKTGELILIQEPYVYRNRVVGLGSTGYNCIVGKEDGAEPPRTCIMASKELRMVSLPQLGTRDATAAILEYKVSEIRRKVIVSSIYIPYDTGRLPPTKELENIVNFAKNKGLPVMIGCDANAHHTVWGSGDVNSRGEALLEYIATTDLQVMNRGKEPTFVNR</sequence>
<dbReference type="GO" id="GO:0003824">
    <property type="term" value="F:catalytic activity"/>
    <property type="evidence" value="ECO:0007669"/>
    <property type="project" value="InterPro"/>
</dbReference>
<dbReference type="Pfam" id="PF14529">
    <property type="entry name" value="Exo_endo_phos_2"/>
    <property type="match status" value="1"/>
</dbReference>
<accession>V5GXL8</accession>
<evidence type="ECO:0000313" key="3">
    <source>
        <dbReference type="EMBL" id="JAB65093.1"/>
    </source>
</evidence>
<feature type="region of interest" description="Disordered" evidence="1">
    <location>
        <begin position="1"/>
        <end position="116"/>
    </location>
</feature>
<evidence type="ECO:0000259" key="2">
    <source>
        <dbReference type="Pfam" id="PF14529"/>
    </source>
</evidence>
<name>V5GXL8_ANOGL</name>
<feature type="compositionally biased region" description="Low complexity" evidence="1">
    <location>
        <begin position="61"/>
        <end position="73"/>
    </location>
</feature>
<dbReference type="EMBL" id="GALX01003373">
    <property type="protein sequence ID" value="JAB65093.1"/>
    <property type="molecule type" value="Transcribed_RNA"/>
</dbReference>
<evidence type="ECO:0000256" key="1">
    <source>
        <dbReference type="SAM" id="MobiDB-lite"/>
    </source>
</evidence>
<protein>
    <recommendedName>
        <fullName evidence="2">Endonuclease/exonuclease/phosphatase domain-containing protein</fullName>
    </recommendedName>
</protein>
<reference evidence="3" key="1">
    <citation type="submission" date="2013-07" db="EMBL/GenBank/DDBJ databases">
        <title>Midgut Transcriptome Profiling of Anoplphora glabripennis, a Lignocellulose Degrading, Wood-Boring Cerambycid.</title>
        <authorList>
            <person name="Scully E.D."/>
            <person name="Hoover K."/>
            <person name="Carlson J.E."/>
            <person name="Tien M."/>
            <person name="Geib S.M."/>
        </authorList>
    </citation>
    <scope>NUCLEOTIDE SEQUENCE</scope>
</reference>
<dbReference type="AlphaFoldDB" id="V5GXL8"/>